<keyword evidence="4" id="KW-1185">Reference proteome</keyword>
<evidence type="ECO:0000256" key="2">
    <source>
        <dbReference type="SAM" id="SignalP"/>
    </source>
</evidence>
<keyword evidence="2" id="KW-0732">Signal</keyword>
<dbReference type="EMBL" id="JASKMA010000005">
    <property type="protein sequence ID" value="MDT6983562.1"/>
    <property type="molecule type" value="Genomic_DNA"/>
</dbReference>
<evidence type="ECO:0000256" key="1">
    <source>
        <dbReference type="SAM" id="Phobius"/>
    </source>
</evidence>
<accession>A0ABU3JNN0</accession>
<dbReference type="RefSeq" id="WP_394306807.1">
    <property type="nucleotide sequence ID" value="NZ_JASKMA010000005.1"/>
</dbReference>
<feature type="transmembrane region" description="Helical" evidence="1">
    <location>
        <begin position="168"/>
        <end position="187"/>
    </location>
</feature>
<comment type="caution">
    <text evidence="3">The sequence shown here is derived from an EMBL/GenBank/DDBJ whole genome shotgun (WGS) entry which is preliminary data.</text>
</comment>
<keyword evidence="1" id="KW-1133">Transmembrane helix</keyword>
<proteinExistence type="predicted"/>
<dbReference type="Proteomes" id="UP001249760">
    <property type="component" value="Unassembled WGS sequence"/>
</dbReference>
<sequence>MRHSAPSRLLPLLAAAYRRVRGHARGLTLAVSATLALVMLSATPATAYAPVDIVHTEQVDVGPYKVTVGFSEWPLRAMQSLDFSFIPEDGIAGKSGTLTIDGPGLDPDDREEVLSRHPRQRDVWGLDIYALPEPGTWDLTFEIDGAAGQGRGTLKDITVLDQPGPPLALSWTVVALPSAGMLAFLAVGWRRNRPGERVDTVVRPTARTGSQ</sequence>
<keyword evidence="1" id="KW-0472">Membrane</keyword>
<feature type="chain" id="PRO_5046511145" evidence="2">
    <location>
        <begin position="48"/>
        <end position="211"/>
    </location>
</feature>
<reference evidence="3 4" key="1">
    <citation type="submission" date="2023-05" db="EMBL/GenBank/DDBJ databases">
        <title>Streptomyces fuscus sp. nov., a brown-black pigment producing actinomyces isolated from dry sand of Sea duck farm.</title>
        <authorList>
            <person name="Xie J."/>
            <person name="Shen N."/>
        </authorList>
    </citation>
    <scope>NUCLEOTIDE SEQUENCE [LARGE SCALE GENOMIC DNA]</scope>
    <source>
        <strain evidence="3 4">CGMCC 4.1745</strain>
    </source>
</reference>
<feature type="signal peptide" evidence="2">
    <location>
        <begin position="1"/>
        <end position="47"/>
    </location>
</feature>
<keyword evidence="1" id="KW-0812">Transmembrane</keyword>
<organism evidence="3 4">
    <name type="scientific">Streptomyces lusitanus</name>
    <dbReference type="NCBI Taxonomy" id="68232"/>
    <lineage>
        <taxon>Bacteria</taxon>
        <taxon>Bacillati</taxon>
        <taxon>Actinomycetota</taxon>
        <taxon>Actinomycetes</taxon>
        <taxon>Kitasatosporales</taxon>
        <taxon>Streptomycetaceae</taxon>
        <taxon>Streptomyces</taxon>
    </lineage>
</organism>
<protein>
    <submittedName>
        <fullName evidence="3">Uncharacterized protein</fullName>
    </submittedName>
</protein>
<name>A0ABU3JNN0_9ACTN</name>
<gene>
    <name evidence="3" type="ORF">QNO04_08810</name>
</gene>
<evidence type="ECO:0000313" key="3">
    <source>
        <dbReference type="EMBL" id="MDT6983562.1"/>
    </source>
</evidence>
<evidence type="ECO:0000313" key="4">
    <source>
        <dbReference type="Proteomes" id="UP001249760"/>
    </source>
</evidence>